<dbReference type="InterPro" id="IPR050068">
    <property type="entry name" value="MurA_subfamily"/>
</dbReference>
<evidence type="ECO:0000256" key="9">
    <source>
        <dbReference type="ARBA" id="ARBA00023316"/>
    </source>
</evidence>
<evidence type="ECO:0000256" key="3">
    <source>
        <dbReference type="ARBA" id="ARBA00022490"/>
    </source>
</evidence>
<comment type="function">
    <text evidence="12">Cell wall formation. Adds enolpyruvyl to UDP-N-acetylglucosamine.</text>
</comment>
<evidence type="ECO:0000256" key="1">
    <source>
        <dbReference type="ARBA" id="ARBA00004496"/>
    </source>
</evidence>
<organism evidence="14 15">
    <name type="scientific">Lactonifactor longoviformis DSM 17459</name>
    <dbReference type="NCBI Taxonomy" id="1122155"/>
    <lineage>
        <taxon>Bacteria</taxon>
        <taxon>Bacillati</taxon>
        <taxon>Bacillota</taxon>
        <taxon>Clostridia</taxon>
        <taxon>Eubacteriales</taxon>
        <taxon>Clostridiaceae</taxon>
        <taxon>Lactonifactor</taxon>
    </lineage>
</organism>
<feature type="modified residue" description="2-(S-cysteinyl)pyruvic acid O-phosphothioketal" evidence="12">
    <location>
        <position position="116"/>
    </location>
</feature>
<dbReference type="GO" id="GO:0009252">
    <property type="term" value="P:peptidoglycan biosynthetic process"/>
    <property type="evidence" value="ECO:0007669"/>
    <property type="project" value="UniProtKB-UniRule"/>
</dbReference>
<evidence type="ECO:0000256" key="6">
    <source>
        <dbReference type="ARBA" id="ARBA00022960"/>
    </source>
</evidence>
<dbReference type="GO" id="GO:0051301">
    <property type="term" value="P:cell division"/>
    <property type="evidence" value="ECO:0007669"/>
    <property type="project" value="UniProtKB-KW"/>
</dbReference>
<dbReference type="InterPro" id="IPR001986">
    <property type="entry name" value="Enolpyruvate_Tfrase_dom"/>
</dbReference>
<dbReference type="PANTHER" id="PTHR43783:SF1">
    <property type="entry name" value="UDP-N-ACETYLGLUCOSAMINE 1-CARBOXYVINYLTRANSFERASE"/>
    <property type="match status" value="1"/>
</dbReference>
<feature type="binding site" evidence="12">
    <location>
        <position position="92"/>
    </location>
    <ligand>
        <name>UDP-N-acetyl-alpha-D-glucosamine</name>
        <dbReference type="ChEBI" id="CHEBI:57705"/>
    </ligand>
</feature>
<evidence type="ECO:0000256" key="4">
    <source>
        <dbReference type="ARBA" id="ARBA00022618"/>
    </source>
</evidence>
<dbReference type="CDD" id="cd01555">
    <property type="entry name" value="UdpNAET"/>
    <property type="match status" value="1"/>
</dbReference>
<evidence type="ECO:0000256" key="11">
    <source>
        <dbReference type="ARBA" id="ARBA00047527"/>
    </source>
</evidence>
<comment type="similarity">
    <text evidence="10 12">Belongs to the EPSP synthase family. MurA subfamily.</text>
</comment>
<protein>
    <recommendedName>
        <fullName evidence="12">UDP-N-acetylglucosamine 1-carboxyvinyltransferase</fullName>
        <ecNumber evidence="12">2.5.1.7</ecNumber>
    </recommendedName>
    <alternativeName>
        <fullName evidence="12">Enoylpyruvate transferase</fullName>
    </alternativeName>
    <alternativeName>
        <fullName evidence="12">UDP-N-acetylglucosamine enolpyruvyl transferase</fullName>
        <shortName evidence="12">EPT</shortName>
    </alternativeName>
</protein>
<evidence type="ECO:0000313" key="14">
    <source>
        <dbReference type="EMBL" id="SHE32821.1"/>
    </source>
</evidence>
<comment type="catalytic activity">
    <reaction evidence="11 12">
        <text>phosphoenolpyruvate + UDP-N-acetyl-alpha-D-glucosamine = UDP-N-acetyl-3-O-(1-carboxyvinyl)-alpha-D-glucosamine + phosphate</text>
        <dbReference type="Rhea" id="RHEA:18681"/>
        <dbReference type="ChEBI" id="CHEBI:43474"/>
        <dbReference type="ChEBI" id="CHEBI:57705"/>
        <dbReference type="ChEBI" id="CHEBI:58702"/>
        <dbReference type="ChEBI" id="CHEBI:68483"/>
        <dbReference type="EC" id="2.5.1.7"/>
    </reaction>
</comment>
<dbReference type="NCBIfam" id="NF006873">
    <property type="entry name" value="PRK09369.1"/>
    <property type="match status" value="1"/>
</dbReference>
<keyword evidence="15" id="KW-1185">Reference proteome</keyword>
<evidence type="ECO:0000256" key="8">
    <source>
        <dbReference type="ARBA" id="ARBA00023306"/>
    </source>
</evidence>
<dbReference type="InterPro" id="IPR036968">
    <property type="entry name" value="Enolpyruvate_Tfrase_sf"/>
</dbReference>
<keyword evidence="5 12" id="KW-0808">Transferase</keyword>
<dbReference type="EMBL" id="FQVI01000001">
    <property type="protein sequence ID" value="SHE32821.1"/>
    <property type="molecule type" value="Genomic_DNA"/>
</dbReference>
<accession>A0A1M4SKU1</accession>
<dbReference type="GO" id="GO:0008760">
    <property type="term" value="F:UDP-N-acetylglucosamine 1-carboxyvinyltransferase activity"/>
    <property type="evidence" value="ECO:0007669"/>
    <property type="project" value="UniProtKB-UniRule"/>
</dbReference>
<comment type="caution">
    <text evidence="12">Lacks conserved residue(s) required for the propagation of feature annotation.</text>
</comment>
<feature type="binding site" evidence="12">
    <location>
        <position position="327"/>
    </location>
    <ligand>
        <name>UDP-N-acetyl-alpha-D-glucosamine</name>
        <dbReference type="ChEBI" id="CHEBI:57705"/>
    </ligand>
</feature>
<evidence type="ECO:0000259" key="13">
    <source>
        <dbReference type="Pfam" id="PF00275"/>
    </source>
</evidence>
<keyword evidence="6 12" id="KW-0133">Cell shape</keyword>
<evidence type="ECO:0000256" key="2">
    <source>
        <dbReference type="ARBA" id="ARBA00004752"/>
    </source>
</evidence>
<feature type="binding site" evidence="12">
    <location>
        <begin position="22"/>
        <end position="23"/>
    </location>
    <ligand>
        <name>phosphoenolpyruvate</name>
        <dbReference type="ChEBI" id="CHEBI:58702"/>
    </ligand>
</feature>
<gene>
    <name evidence="12" type="primary">murA</name>
    <name evidence="14" type="ORF">SAMN02745158_00147</name>
</gene>
<evidence type="ECO:0000256" key="12">
    <source>
        <dbReference type="HAMAP-Rule" id="MF_00111"/>
    </source>
</evidence>
<keyword evidence="7 12" id="KW-0573">Peptidoglycan synthesis</keyword>
<dbReference type="STRING" id="1122155.SAMN02745158_00147"/>
<evidence type="ECO:0000313" key="15">
    <source>
        <dbReference type="Proteomes" id="UP000184245"/>
    </source>
</evidence>
<dbReference type="PANTHER" id="PTHR43783">
    <property type="entry name" value="UDP-N-ACETYLGLUCOSAMINE 1-CARBOXYVINYLTRANSFERASE"/>
    <property type="match status" value="1"/>
</dbReference>
<name>A0A1M4SKU1_9CLOT</name>
<dbReference type="GO" id="GO:0071555">
    <property type="term" value="P:cell wall organization"/>
    <property type="evidence" value="ECO:0007669"/>
    <property type="project" value="UniProtKB-KW"/>
</dbReference>
<dbReference type="EC" id="2.5.1.7" evidence="12"/>
<feature type="binding site" evidence="12">
    <location>
        <position position="305"/>
    </location>
    <ligand>
        <name>UDP-N-acetyl-alpha-D-glucosamine</name>
        <dbReference type="ChEBI" id="CHEBI:57705"/>
    </ligand>
</feature>
<evidence type="ECO:0000256" key="7">
    <source>
        <dbReference type="ARBA" id="ARBA00022984"/>
    </source>
</evidence>
<proteinExistence type="inferred from homology"/>
<evidence type="ECO:0000256" key="5">
    <source>
        <dbReference type="ARBA" id="ARBA00022679"/>
    </source>
</evidence>
<sequence>MDSIRIVGGKPLQGSIAIQGSKNAALPMMAATLLQEGICALKGCPRIADVKYMEEILRSLGALVWWEGDTLYIDSTSVTGTEIPREYGEKMRSSVVVMGSLLGRMGKANIPYPGGCVIGSRPINLHLLALARLGAAIEEIDGILHVTAKELKGADIFFKKASVGATQNALLAAVKAKGDTRLSGCAAEPEVVWLCRFLNQMGARIEGTGTDTLLIRGVSALHEVEFDIPADRIVAGTYVCACAATRGDIVLENPPIEEMDALLEAYEKMGGQYEVKGGKLFLCGRKVDTPVSYLETQVYPGFPTDMQSPLMAVLASVPGRSHIRETVFEDRFKVASQLTKMGARIVIDGRDAIIEGVPCLQGAQVFAQELRGGAALVIAGLGACGTTYINNRHFIERGYEHICDDLASLGGNIRRD</sequence>
<dbReference type="Gene3D" id="3.65.10.10">
    <property type="entry name" value="Enolpyruvate transferase domain"/>
    <property type="match status" value="2"/>
</dbReference>
<dbReference type="Proteomes" id="UP000184245">
    <property type="component" value="Unassembled WGS sequence"/>
</dbReference>
<keyword evidence="3 12" id="KW-0963">Cytoplasm</keyword>
<dbReference type="SUPFAM" id="SSF55205">
    <property type="entry name" value="EPT/RTPC-like"/>
    <property type="match status" value="1"/>
</dbReference>
<dbReference type="UniPathway" id="UPA00219"/>
<dbReference type="NCBIfam" id="TIGR01072">
    <property type="entry name" value="murA"/>
    <property type="match status" value="1"/>
</dbReference>
<dbReference type="OrthoDB" id="9803760at2"/>
<dbReference type="GO" id="GO:0005737">
    <property type="term" value="C:cytoplasm"/>
    <property type="evidence" value="ECO:0007669"/>
    <property type="project" value="UniProtKB-SubCell"/>
</dbReference>
<dbReference type="Pfam" id="PF00275">
    <property type="entry name" value="EPSP_synthase"/>
    <property type="match status" value="1"/>
</dbReference>
<keyword evidence="4 12" id="KW-0132">Cell division</keyword>
<reference evidence="14 15" key="1">
    <citation type="submission" date="2016-11" db="EMBL/GenBank/DDBJ databases">
        <authorList>
            <person name="Jaros S."/>
            <person name="Januszkiewicz K."/>
            <person name="Wedrychowicz H."/>
        </authorList>
    </citation>
    <scope>NUCLEOTIDE SEQUENCE [LARGE SCALE GENOMIC DNA]</scope>
    <source>
        <strain evidence="14 15">DSM 17459</strain>
    </source>
</reference>
<keyword evidence="9 12" id="KW-0961">Cell wall biogenesis/degradation</keyword>
<keyword evidence="12" id="KW-0670">Pyruvate</keyword>
<dbReference type="AlphaFoldDB" id="A0A1M4SKU1"/>
<dbReference type="HAMAP" id="MF_00111">
    <property type="entry name" value="MurA"/>
    <property type="match status" value="1"/>
</dbReference>
<dbReference type="InterPro" id="IPR005750">
    <property type="entry name" value="UDP_GlcNAc_COvinyl_MurA"/>
</dbReference>
<comment type="subcellular location">
    <subcellularLocation>
        <location evidence="1 12">Cytoplasm</location>
    </subcellularLocation>
</comment>
<dbReference type="GO" id="GO:0008360">
    <property type="term" value="P:regulation of cell shape"/>
    <property type="evidence" value="ECO:0007669"/>
    <property type="project" value="UniProtKB-KW"/>
</dbReference>
<feature type="domain" description="Enolpyruvate transferase" evidence="13">
    <location>
        <begin position="8"/>
        <end position="406"/>
    </location>
</feature>
<dbReference type="GO" id="GO:0019277">
    <property type="term" value="P:UDP-N-acetylgalactosamine biosynthetic process"/>
    <property type="evidence" value="ECO:0007669"/>
    <property type="project" value="InterPro"/>
</dbReference>
<evidence type="ECO:0000256" key="10">
    <source>
        <dbReference type="ARBA" id="ARBA00038367"/>
    </source>
</evidence>
<dbReference type="RefSeq" id="WP_072848266.1">
    <property type="nucleotide sequence ID" value="NZ_FQVI01000001.1"/>
</dbReference>
<dbReference type="InterPro" id="IPR013792">
    <property type="entry name" value="RNA3'P_cycl/enolpyr_Trfase_a/b"/>
</dbReference>
<feature type="active site" description="Proton donor" evidence="12">
    <location>
        <position position="116"/>
    </location>
</feature>
<keyword evidence="8 12" id="KW-0131">Cell cycle</keyword>
<comment type="pathway">
    <text evidence="2 12">Cell wall biogenesis; peptidoglycan biosynthesis.</text>
</comment>